<dbReference type="GO" id="GO:0008408">
    <property type="term" value="F:3'-5' exonuclease activity"/>
    <property type="evidence" value="ECO:0007669"/>
    <property type="project" value="InterPro"/>
</dbReference>
<evidence type="ECO:0000313" key="10">
    <source>
        <dbReference type="EMBL" id="RXG16684.1"/>
    </source>
</evidence>
<keyword evidence="4 7" id="KW-0540">Nuclease</keyword>
<dbReference type="Pfam" id="PF12320">
    <property type="entry name" value="SbcD_C"/>
    <property type="match status" value="1"/>
</dbReference>
<keyword evidence="7" id="KW-0255">Endonuclease</keyword>
<evidence type="ECO:0000259" key="9">
    <source>
        <dbReference type="Pfam" id="PF12320"/>
    </source>
</evidence>
<evidence type="ECO:0000256" key="5">
    <source>
        <dbReference type="ARBA" id="ARBA00022801"/>
    </source>
</evidence>
<accession>A0A4Q0NXG9</accession>
<comment type="function">
    <text evidence="7">SbcCD cleaves DNA hairpin structures. These structures can inhibit DNA replication and are intermediates in certain DNA recombination reactions. The complex acts as a 3'-&gt;5' double strand exonuclease that can open hairpins. It also has a 5' single-strand endonuclease activity.</text>
</comment>
<dbReference type="SUPFAM" id="SSF56300">
    <property type="entry name" value="Metallo-dependent phosphatases"/>
    <property type="match status" value="1"/>
</dbReference>
<dbReference type="InterPro" id="IPR050535">
    <property type="entry name" value="DNA_Repair-Maintenance_Comp"/>
</dbReference>
<dbReference type="PANTHER" id="PTHR30337:SF0">
    <property type="entry name" value="NUCLEASE SBCCD SUBUNIT D"/>
    <property type="match status" value="1"/>
</dbReference>
<dbReference type="RefSeq" id="WP_128760351.1">
    <property type="nucleotide sequence ID" value="NZ_QOVI01000002.1"/>
</dbReference>
<gene>
    <name evidence="7" type="primary">sbcD</name>
    <name evidence="10" type="ORF">DSM04_102265</name>
</gene>
<dbReference type="OrthoDB" id="9773856at2"/>
<name>A0A4Q0NXG9_9FLAO</name>
<evidence type="ECO:0000256" key="2">
    <source>
        <dbReference type="ARBA" id="ARBA00011322"/>
    </source>
</evidence>
<dbReference type="InterPro" id="IPR004593">
    <property type="entry name" value="SbcD"/>
</dbReference>
<reference evidence="10 11" key="1">
    <citation type="submission" date="2018-07" db="EMBL/GenBank/DDBJ databases">
        <title>Leeuwenhoekiella genomics.</title>
        <authorList>
            <person name="Tahon G."/>
            <person name="Willems A."/>
        </authorList>
    </citation>
    <scope>NUCLEOTIDE SEQUENCE [LARGE SCALE GENOMIC DNA]</scope>
    <source>
        <strain evidence="10 11">R-50232</strain>
    </source>
</reference>
<dbReference type="NCBIfam" id="TIGR00619">
    <property type="entry name" value="sbcd"/>
    <property type="match status" value="1"/>
</dbReference>
<feature type="domain" description="Calcineurin-like phosphoesterase" evidence="8">
    <location>
        <begin position="1"/>
        <end position="229"/>
    </location>
</feature>
<dbReference type="Proteomes" id="UP000289821">
    <property type="component" value="Unassembled WGS sequence"/>
</dbReference>
<dbReference type="PANTHER" id="PTHR30337">
    <property type="entry name" value="COMPONENT OF ATP-DEPENDENT DSDNA EXONUCLEASE"/>
    <property type="match status" value="1"/>
</dbReference>
<dbReference type="Pfam" id="PF00149">
    <property type="entry name" value="Metallophos"/>
    <property type="match status" value="1"/>
</dbReference>
<keyword evidence="5 7" id="KW-0378">Hydrolase</keyword>
<comment type="subunit">
    <text evidence="2 7">Heterodimer of SbcC and SbcD.</text>
</comment>
<evidence type="ECO:0000259" key="8">
    <source>
        <dbReference type="Pfam" id="PF00149"/>
    </source>
</evidence>
<keyword evidence="6 7" id="KW-0269">Exonuclease</keyword>
<evidence type="ECO:0000256" key="4">
    <source>
        <dbReference type="ARBA" id="ARBA00022722"/>
    </source>
</evidence>
<protein>
    <recommendedName>
        <fullName evidence="3 7">Nuclease SbcCD subunit D</fullName>
    </recommendedName>
</protein>
<dbReference type="InterPro" id="IPR029052">
    <property type="entry name" value="Metallo-depent_PP-like"/>
</dbReference>
<dbReference type="InterPro" id="IPR041796">
    <property type="entry name" value="Mre11_N"/>
</dbReference>
<dbReference type="InterPro" id="IPR026843">
    <property type="entry name" value="SbcD_C"/>
</dbReference>
<evidence type="ECO:0000256" key="6">
    <source>
        <dbReference type="ARBA" id="ARBA00022839"/>
    </source>
</evidence>
<dbReference type="GO" id="GO:0006310">
    <property type="term" value="P:DNA recombination"/>
    <property type="evidence" value="ECO:0007669"/>
    <property type="project" value="UniProtKB-KW"/>
</dbReference>
<organism evidence="10 11">
    <name type="scientific">Leeuwenhoekiella aestuarii</name>
    <dbReference type="NCBI Taxonomy" id="2249426"/>
    <lineage>
        <taxon>Bacteria</taxon>
        <taxon>Pseudomonadati</taxon>
        <taxon>Bacteroidota</taxon>
        <taxon>Flavobacteriia</taxon>
        <taxon>Flavobacteriales</taxon>
        <taxon>Flavobacteriaceae</taxon>
        <taxon>Leeuwenhoekiella</taxon>
    </lineage>
</organism>
<keyword evidence="11" id="KW-1185">Reference proteome</keyword>
<feature type="domain" description="Nuclease SbcCD subunit D C-terminal" evidence="9">
    <location>
        <begin position="277"/>
        <end position="378"/>
    </location>
</feature>
<proteinExistence type="inferred from homology"/>
<dbReference type="GO" id="GO:0004519">
    <property type="term" value="F:endonuclease activity"/>
    <property type="evidence" value="ECO:0007669"/>
    <property type="project" value="UniProtKB-KW"/>
</dbReference>
<dbReference type="CDD" id="cd00840">
    <property type="entry name" value="MPP_Mre11_N"/>
    <property type="match status" value="1"/>
</dbReference>
<comment type="similarity">
    <text evidence="1 7">Belongs to the SbcD family.</text>
</comment>
<comment type="caution">
    <text evidence="10">The sequence shown here is derived from an EMBL/GenBank/DDBJ whole genome shotgun (WGS) entry which is preliminary data.</text>
</comment>
<keyword evidence="7" id="KW-0235">DNA replication</keyword>
<keyword evidence="7" id="KW-0233">DNA recombination</keyword>
<dbReference type="Gene3D" id="3.60.21.10">
    <property type="match status" value="1"/>
</dbReference>
<dbReference type="InterPro" id="IPR004843">
    <property type="entry name" value="Calcineurin-like_PHP"/>
</dbReference>
<dbReference type="AlphaFoldDB" id="A0A4Q0NXG9"/>
<dbReference type="GO" id="GO:0006260">
    <property type="term" value="P:DNA replication"/>
    <property type="evidence" value="ECO:0007669"/>
    <property type="project" value="UniProtKB-KW"/>
</dbReference>
<evidence type="ECO:0000313" key="11">
    <source>
        <dbReference type="Proteomes" id="UP000289821"/>
    </source>
</evidence>
<evidence type="ECO:0000256" key="7">
    <source>
        <dbReference type="RuleBase" id="RU363069"/>
    </source>
</evidence>
<dbReference type="EMBL" id="QOVI01000002">
    <property type="protein sequence ID" value="RXG16684.1"/>
    <property type="molecule type" value="Genomic_DNA"/>
</dbReference>
<evidence type="ECO:0000256" key="1">
    <source>
        <dbReference type="ARBA" id="ARBA00010555"/>
    </source>
</evidence>
<evidence type="ECO:0000256" key="3">
    <source>
        <dbReference type="ARBA" id="ARBA00013365"/>
    </source>
</evidence>
<sequence length="405" mass="45294">MKILHTADWHIGKKLHKHYLHADFERFINWLIPLMRDKEIELLLISGDVFDLANPSAEARRQYYLALKKLSSLNCKIIITGGNHDSPTMLDAPREILEALNVHIIGGLPQNLTDCLIPVPNKTGETELVVAAIPFLRDSDLRAAEEGVTYDNRIEAIRKGIEATFAQAADLCNQNYPDLPVVAMGHVYAAGIEPSDSERDIQIGNQAAFQASQFGDYFSYVALGHIHKPQRVSATIPTFYSGSPLPLSFSERKDEKRVLILDTKNGFEPKSIPIPTFRALYKVSGDLETLKAKLNALAPTGELTSLIEVELLEDHFDANLIARLDELVTGFNTPGLEIVKHRATFKNRLKQTGQLFETHQHLEDLKPQEVFAKMLEQHSYDPDTKAQVGQAFQQIVEQLNTADPA</sequence>